<dbReference type="Gene3D" id="1.10.260.40">
    <property type="entry name" value="lambda repressor-like DNA-binding domains"/>
    <property type="match status" value="1"/>
</dbReference>
<evidence type="ECO:0000313" key="3">
    <source>
        <dbReference type="Proteomes" id="UP000294513"/>
    </source>
</evidence>
<comment type="caution">
    <text evidence="2">The sequence shown here is derived from an EMBL/GenBank/DDBJ whole genome shotgun (WGS) entry which is preliminary data.</text>
</comment>
<reference evidence="2 3" key="1">
    <citation type="submission" date="2019-03" db="EMBL/GenBank/DDBJ databases">
        <title>Draft genome sequences of novel Actinobacteria.</title>
        <authorList>
            <person name="Sahin N."/>
            <person name="Ay H."/>
            <person name="Saygin H."/>
        </authorList>
    </citation>
    <scope>NUCLEOTIDE SEQUENCE [LARGE SCALE GENOMIC DNA]</scope>
    <source>
        <strain evidence="2 3">H3C3</strain>
    </source>
</reference>
<accession>A0A4R5B9X1</accession>
<dbReference type="RefSeq" id="WP_131896970.1">
    <property type="nucleotide sequence ID" value="NZ_SMKU01000137.1"/>
</dbReference>
<dbReference type="CDD" id="cd00093">
    <property type="entry name" value="HTH_XRE"/>
    <property type="match status" value="1"/>
</dbReference>
<evidence type="ECO:0000259" key="1">
    <source>
        <dbReference type="PROSITE" id="PS50943"/>
    </source>
</evidence>
<dbReference type="InterPro" id="IPR010982">
    <property type="entry name" value="Lambda_DNA-bd_dom_sf"/>
</dbReference>
<evidence type="ECO:0000313" key="2">
    <source>
        <dbReference type="EMBL" id="TDD81450.1"/>
    </source>
</evidence>
<dbReference type="AlphaFoldDB" id="A0A4R5B9X1"/>
<dbReference type="GO" id="GO:0003677">
    <property type="term" value="F:DNA binding"/>
    <property type="evidence" value="ECO:0007669"/>
    <property type="project" value="UniProtKB-KW"/>
</dbReference>
<sequence length="408" mass="44811">MSTNISGLAPDAPFARRLEYYRKRSGKSRAVLAGLVGRSAEWVKGLETGRLGLPRLPMLIRLAEALDVEDLADLVGDQRLSRAAFTKHAHESLGVVRDALASYPVAIGDAPVPADVLAGRVEQAWKLWHTTKHERSAVAGRLPRLLTDARVAARVLDGAERREASCQLAQIYHLAQLYTTFQPAPELVYMTSDRAMLAAQDADDPAAMAGAAWYLNHVWRDAGEAAEARVEVARDVAGMLRPDADPQDLALYSLMHLAIALSHAKVGREGEAWHHHDKAETAARRLPPGYTHPWLMIGKGMVEHYAVTMHLDLQKPALALHAADKIDPAAIPSRTRQSRYLVEVARAHHRRRDDVAAVHLMRKAEETSADTFAFSLFARSMVAEMLPSPPATVADEVRSLARSLHLIA</sequence>
<gene>
    <name evidence="2" type="ORF">E1298_24090</name>
</gene>
<dbReference type="PROSITE" id="PS50943">
    <property type="entry name" value="HTH_CROC1"/>
    <property type="match status" value="1"/>
</dbReference>
<keyword evidence="2" id="KW-0238">DNA-binding</keyword>
<organism evidence="2 3">
    <name type="scientific">Actinomadura rubrisoli</name>
    <dbReference type="NCBI Taxonomy" id="2530368"/>
    <lineage>
        <taxon>Bacteria</taxon>
        <taxon>Bacillati</taxon>
        <taxon>Actinomycetota</taxon>
        <taxon>Actinomycetes</taxon>
        <taxon>Streptosporangiales</taxon>
        <taxon>Thermomonosporaceae</taxon>
        <taxon>Actinomadura</taxon>
    </lineage>
</organism>
<dbReference type="EMBL" id="SMKU01000137">
    <property type="protein sequence ID" value="TDD81450.1"/>
    <property type="molecule type" value="Genomic_DNA"/>
</dbReference>
<dbReference type="InterPro" id="IPR001387">
    <property type="entry name" value="Cro/C1-type_HTH"/>
</dbReference>
<dbReference type="SMART" id="SM00530">
    <property type="entry name" value="HTH_XRE"/>
    <property type="match status" value="1"/>
</dbReference>
<feature type="domain" description="HTH cro/C1-type" evidence="1">
    <location>
        <begin position="18"/>
        <end position="74"/>
    </location>
</feature>
<keyword evidence="3" id="KW-1185">Reference proteome</keyword>
<dbReference type="OrthoDB" id="3504495at2"/>
<dbReference type="Pfam" id="PF13560">
    <property type="entry name" value="HTH_31"/>
    <property type="match status" value="1"/>
</dbReference>
<protein>
    <submittedName>
        <fullName evidence="2">DNA-binding protein</fullName>
    </submittedName>
</protein>
<proteinExistence type="predicted"/>
<name>A0A4R5B9X1_9ACTN</name>
<dbReference type="SUPFAM" id="SSF47413">
    <property type="entry name" value="lambda repressor-like DNA-binding domains"/>
    <property type="match status" value="1"/>
</dbReference>
<dbReference type="Proteomes" id="UP000294513">
    <property type="component" value="Unassembled WGS sequence"/>
</dbReference>